<keyword evidence="1" id="KW-0732">Signal</keyword>
<dbReference type="Pfam" id="PF03330">
    <property type="entry name" value="DPBB_1"/>
    <property type="match status" value="1"/>
</dbReference>
<dbReference type="Gene3D" id="2.40.40.10">
    <property type="entry name" value="RlpA-like domain"/>
    <property type="match status" value="1"/>
</dbReference>
<keyword evidence="4" id="KW-1185">Reference proteome</keyword>
<evidence type="ECO:0000313" key="4">
    <source>
        <dbReference type="Proteomes" id="UP000796880"/>
    </source>
</evidence>
<gene>
    <name evidence="3" type="ORF">FNV43_RR12353</name>
</gene>
<evidence type="ECO:0000256" key="1">
    <source>
        <dbReference type="SAM" id="SignalP"/>
    </source>
</evidence>
<feature type="signal peptide" evidence="1">
    <location>
        <begin position="1"/>
        <end position="25"/>
    </location>
</feature>
<proteinExistence type="predicted"/>
<feature type="domain" description="Expansin-like EG45" evidence="2">
    <location>
        <begin position="72"/>
        <end position="178"/>
    </location>
</feature>
<dbReference type="InterPro" id="IPR036908">
    <property type="entry name" value="RlpA-like_sf"/>
</dbReference>
<protein>
    <recommendedName>
        <fullName evidence="2">Expansin-like EG45 domain-containing protein</fullName>
    </recommendedName>
</protein>
<dbReference type="InterPro" id="IPR007112">
    <property type="entry name" value="Expansin/allergen_DPBB_dom"/>
</dbReference>
<dbReference type="Proteomes" id="UP000796880">
    <property type="component" value="Unassembled WGS sequence"/>
</dbReference>
<accession>A0A8K0MIR1</accession>
<dbReference type="PANTHER" id="PTHR47480:SF1">
    <property type="entry name" value="EG45-LIKE DOMAIN CONTAINING PROTEIN 1"/>
    <property type="match status" value="1"/>
</dbReference>
<dbReference type="PANTHER" id="PTHR47480">
    <property type="entry name" value="EG45-LIKE DOMAIN CONTAINING PROTEIN"/>
    <property type="match status" value="1"/>
</dbReference>
<evidence type="ECO:0000313" key="3">
    <source>
        <dbReference type="EMBL" id="KAF3447173.1"/>
    </source>
</evidence>
<dbReference type="OrthoDB" id="587249at2759"/>
<comment type="caution">
    <text evidence="3">The sequence shown here is derived from an EMBL/GenBank/DDBJ whole genome shotgun (WGS) entry which is preliminary data.</text>
</comment>
<reference evidence="3" key="1">
    <citation type="submission" date="2020-03" db="EMBL/GenBank/DDBJ databases">
        <title>A high-quality chromosome-level genome assembly of a woody plant with both climbing and erect habits, Rhamnella rubrinervis.</title>
        <authorList>
            <person name="Lu Z."/>
            <person name="Yang Y."/>
            <person name="Zhu X."/>
            <person name="Sun Y."/>
        </authorList>
    </citation>
    <scope>NUCLEOTIDE SEQUENCE</scope>
    <source>
        <strain evidence="3">BYM</strain>
        <tissue evidence="3">Leaf</tissue>
    </source>
</reference>
<feature type="chain" id="PRO_5035455225" description="Expansin-like EG45 domain-containing protein" evidence="1">
    <location>
        <begin position="26"/>
        <end position="225"/>
    </location>
</feature>
<dbReference type="PROSITE" id="PS50842">
    <property type="entry name" value="EXPANSIN_EG45"/>
    <property type="match status" value="1"/>
</dbReference>
<dbReference type="SUPFAM" id="SSF50685">
    <property type="entry name" value="Barwin-like endoglucanases"/>
    <property type="match status" value="1"/>
</dbReference>
<dbReference type="AlphaFoldDB" id="A0A8K0MIR1"/>
<evidence type="ECO:0000259" key="2">
    <source>
        <dbReference type="PROSITE" id="PS50842"/>
    </source>
</evidence>
<name>A0A8K0MIR1_9ROSA</name>
<dbReference type="InterPro" id="IPR009009">
    <property type="entry name" value="RlpA-like_DPBB"/>
</dbReference>
<sequence length="225" mass="23957">MRKRSNTTGCMQMDWFLSFSALVFSTLPLEAEEQGHGSMAQILGMTKSQITYLCPSLFLVAQLFHFSNADVGTAGSYRAPYIPSAAACKINPSQFPLHNMVAAAGVGLWNNGASCGKQYLVRCIGASVPDTCRQDKTIQVTIVDQAQPSMAGAIMILSTTAFNAIANGAGTTINIEYQDKTLIGAVGVSISLSSGVCHFLKREDGVGEEANRMEYVGEDKGSVVL</sequence>
<dbReference type="CDD" id="cd22269">
    <property type="entry name" value="DPBB_EG45-like"/>
    <property type="match status" value="1"/>
</dbReference>
<dbReference type="EMBL" id="VOIH02000005">
    <property type="protein sequence ID" value="KAF3447173.1"/>
    <property type="molecule type" value="Genomic_DNA"/>
</dbReference>
<organism evidence="3 4">
    <name type="scientific">Rhamnella rubrinervis</name>
    <dbReference type="NCBI Taxonomy" id="2594499"/>
    <lineage>
        <taxon>Eukaryota</taxon>
        <taxon>Viridiplantae</taxon>
        <taxon>Streptophyta</taxon>
        <taxon>Embryophyta</taxon>
        <taxon>Tracheophyta</taxon>
        <taxon>Spermatophyta</taxon>
        <taxon>Magnoliopsida</taxon>
        <taxon>eudicotyledons</taxon>
        <taxon>Gunneridae</taxon>
        <taxon>Pentapetalae</taxon>
        <taxon>rosids</taxon>
        <taxon>fabids</taxon>
        <taxon>Rosales</taxon>
        <taxon>Rhamnaceae</taxon>
        <taxon>rhamnoid group</taxon>
        <taxon>Rhamneae</taxon>
        <taxon>Rhamnella</taxon>
    </lineage>
</organism>